<organism evidence="7 8">
    <name type="scientific">Ensete ventricosum</name>
    <name type="common">Abyssinian banana</name>
    <name type="synonym">Musa ensete</name>
    <dbReference type="NCBI Taxonomy" id="4639"/>
    <lineage>
        <taxon>Eukaryota</taxon>
        <taxon>Viridiplantae</taxon>
        <taxon>Streptophyta</taxon>
        <taxon>Embryophyta</taxon>
        <taxon>Tracheophyta</taxon>
        <taxon>Spermatophyta</taxon>
        <taxon>Magnoliopsida</taxon>
        <taxon>Liliopsida</taxon>
        <taxon>Zingiberales</taxon>
        <taxon>Musaceae</taxon>
        <taxon>Ensete</taxon>
    </lineage>
</organism>
<dbReference type="SUPFAM" id="SSF56399">
    <property type="entry name" value="ADP-ribosylation"/>
    <property type="match status" value="1"/>
</dbReference>
<reference evidence="7 8" key="1">
    <citation type="submission" date="2022-12" db="EMBL/GenBank/DDBJ databases">
        <title>Chromosome-scale assembly of the Ensete ventricosum genome.</title>
        <authorList>
            <person name="Dussert Y."/>
            <person name="Stocks J."/>
            <person name="Wendawek A."/>
            <person name="Woldeyes F."/>
            <person name="Nichols R.A."/>
            <person name="Borrell J.S."/>
        </authorList>
    </citation>
    <scope>NUCLEOTIDE SEQUENCE [LARGE SCALE GENOMIC DNA]</scope>
    <source>
        <strain evidence="8">cv. Maze</strain>
        <tissue evidence="7">Seeds</tissue>
    </source>
</reference>
<accession>A0AAV8Q725</accession>
<dbReference type="Pfam" id="PF12174">
    <property type="entry name" value="RST"/>
    <property type="match status" value="1"/>
</dbReference>
<evidence type="ECO:0000259" key="6">
    <source>
        <dbReference type="PROSITE" id="PS51879"/>
    </source>
</evidence>
<dbReference type="InterPro" id="IPR022003">
    <property type="entry name" value="RST"/>
</dbReference>
<evidence type="ECO:0000256" key="2">
    <source>
        <dbReference type="ARBA" id="ARBA00022473"/>
    </source>
</evidence>
<evidence type="ECO:0008006" key="9">
    <source>
        <dbReference type="Google" id="ProtNLM"/>
    </source>
</evidence>
<dbReference type="InterPro" id="IPR044964">
    <property type="entry name" value="RCD1/SRO1-5"/>
</dbReference>
<evidence type="ECO:0000313" key="7">
    <source>
        <dbReference type="EMBL" id="KAJ8464630.1"/>
    </source>
</evidence>
<dbReference type="PANTHER" id="PTHR32263">
    <property type="entry name" value="INACTIVE POLY [ADP-RIBOSE] POLYMERASE SRO4-RELATED"/>
    <property type="match status" value="1"/>
</dbReference>
<evidence type="ECO:0000256" key="1">
    <source>
        <dbReference type="ARBA" id="ARBA00004123"/>
    </source>
</evidence>
<gene>
    <name evidence="7" type="ORF">OPV22_027182</name>
</gene>
<feature type="domain" description="RST" evidence="6">
    <location>
        <begin position="293"/>
        <end position="364"/>
    </location>
</feature>
<dbReference type="Proteomes" id="UP001222027">
    <property type="component" value="Unassembled WGS sequence"/>
</dbReference>
<dbReference type="PROSITE" id="PS51879">
    <property type="entry name" value="RST"/>
    <property type="match status" value="1"/>
</dbReference>
<keyword evidence="4" id="KW-0539">Nucleus</keyword>
<keyword evidence="2" id="KW-0217">Developmental protein</keyword>
<feature type="domain" description="PARP catalytic" evidence="5">
    <location>
        <begin position="77"/>
        <end position="300"/>
    </location>
</feature>
<dbReference type="GO" id="GO:0003950">
    <property type="term" value="F:NAD+ poly-ADP-ribosyltransferase activity"/>
    <property type="evidence" value="ECO:0007669"/>
    <property type="project" value="InterPro"/>
</dbReference>
<keyword evidence="8" id="KW-1185">Reference proteome</keyword>
<proteinExistence type="predicted"/>
<name>A0AAV8Q725_ENSVE</name>
<evidence type="ECO:0000313" key="8">
    <source>
        <dbReference type="Proteomes" id="UP001222027"/>
    </source>
</evidence>
<evidence type="ECO:0000256" key="4">
    <source>
        <dbReference type="ARBA" id="ARBA00023242"/>
    </source>
</evidence>
<dbReference type="PANTHER" id="PTHR32263:SF12">
    <property type="entry name" value="INACTIVE POLY [ADP-RIBOSE] POLYMERASE SRO4-RELATED"/>
    <property type="match status" value="1"/>
</dbReference>
<dbReference type="InterPro" id="IPR012317">
    <property type="entry name" value="Poly(ADP-ribose)pol_cat_dom"/>
</dbReference>
<dbReference type="Gene3D" id="3.90.228.10">
    <property type="match status" value="1"/>
</dbReference>
<dbReference type="GO" id="GO:0005634">
    <property type="term" value="C:nucleus"/>
    <property type="evidence" value="ECO:0007669"/>
    <property type="project" value="UniProtKB-SubCell"/>
</dbReference>
<dbReference type="AlphaFoldDB" id="A0AAV8Q725"/>
<evidence type="ECO:0000256" key="3">
    <source>
        <dbReference type="ARBA" id="ARBA00023016"/>
    </source>
</evidence>
<sequence length="375" mass="41534">MRRTVSRKQEAVPLPPTIIAALASVLCSRPKTTAKARACVTHTERGREMGVIRRISSLDPKQGLGMAASNNGEGGGGLVSGPPQGFEGNGMVRVSKDSEEFILLRHRFYSSIGSLVPHCSLVDLHRVLYSTPSRRTRWEAFHRSLEAVAQKHGGNANDKFAFAEASKDGIIQIVNDGFDVSRPPEDGGYFGLGLYVTPEPVAINSVMSSVVGRDGLRHVLLCRVILGRTEEVVRGSEQSQPSSVDFDSGIDDMKFPTRYVVWHPEVNNRVLPLYVLSIKVDFRSRGLHRELSSRPTSPWISIRNLICVLSKCLPRSTMCQIKKAHCEFMERKFSRQQLVSRIRQVVGDKILLAAIRSFQAKRAAAASLSSSRRRD</sequence>
<evidence type="ECO:0000259" key="5">
    <source>
        <dbReference type="PROSITE" id="PS51059"/>
    </source>
</evidence>
<protein>
    <recommendedName>
        <fullName evidence="9">Poly [ADP-ribose] polymerase</fullName>
    </recommendedName>
</protein>
<dbReference type="PROSITE" id="PS51059">
    <property type="entry name" value="PARP_CATALYTIC"/>
    <property type="match status" value="1"/>
</dbReference>
<keyword evidence="3" id="KW-0346">Stress response</keyword>
<dbReference type="EMBL" id="JAQQAF010000008">
    <property type="protein sequence ID" value="KAJ8464630.1"/>
    <property type="molecule type" value="Genomic_DNA"/>
</dbReference>
<comment type="caution">
    <text evidence="7">The sequence shown here is derived from an EMBL/GenBank/DDBJ whole genome shotgun (WGS) entry which is preliminary data.</text>
</comment>
<comment type="subcellular location">
    <subcellularLocation>
        <location evidence="1">Nucleus</location>
    </subcellularLocation>
</comment>